<organism evidence="1 2">
    <name type="scientific">Pyropia yezoensis</name>
    <name type="common">Susabi-nori</name>
    <name type="synonym">Porphyra yezoensis</name>
    <dbReference type="NCBI Taxonomy" id="2788"/>
    <lineage>
        <taxon>Eukaryota</taxon>
        <taxon>Rhodophyta</taxon>
        <taxon>Bangiophyceae</taxon>
        <taxon>Bangiales</taxon>
        <taxon>Bangiaceae</taxon>
        <taxon>Pyropia</taxon>
    </lineage>
</organism>
<accession>A0ACC3BUM2</accession>
<evidence type="ECO:0000313" key="1">
    <source>
        <dbReference type="EMBL" id="KAK1861222.1"/>
    </source>
</evidence>
<reference evidence="1" key="1">
    <citation type="submission" date="2019-11" db="EMBL/GenBank/DDBJ databases">
        <title>Nori genome reveals adaptations in red seaweeds to the harsh intertidal environment.</title>
        <authorList>
            <person name="Wang D."/>
            <person name="Mao Y."/>
        </authorList>
    </citation>
    <scope>NUCLEOTIDE SEQUENCE</scope>
    <source>
        <tissue evidence="1">Gametophyte</tissue>
    </source>
</reference>
<evidence type="ECO:0000313" key="2">
    <source>
        <dbReference type="Proteomes" id="UP000798662"/>
    </source>
</evidence>
<protein>
    <submittedName>
        <fullName evidence="1">Uncharacterized protein</fullName>
    </submittedName>
</protein>
<comment type="caution">
    <text evidence="1">The sequence shown here is derived from an EMBL/GenBank/DDBJ whole genome shotgun (WGS) entry which is preliminary data.</text>
</comment>
<dbReference type="EMBL" id="CM020618">
    <property type="protein sequence ID" value="KAK1861222.1"/>
    <property type="molecule type" value="Genomic_DNA"/>
</dbReference>
<proteinExistence type="predicted"/>
<sequence length="1088" mass="117291">MGRPALAIAPAVLLRRPVWTGAPAGAGRYPVADQTTKPPSAAAAVAAPAAAALSGLNLRGYRQLSLFVGGQLVPALVDSRRGAGAVMCAADTPETIPELKKDLRQLHSRFAEAVFMLNNAADPKVRHLLEKIVSQCEADIADVEGKLSRLSAWEQLDKAINVLYQQDSALCAQLQQGRDNIRALSLASPPSTLEDVGKSVEYQKRLEAQRTDLATTLAQKLDERLEARGIKQLSFRDILSGLGQLRDPDLEVGRPPPDYTVAFQPVPDFGPGPDEGKETAVRIWSMLMRLRAQASTRTAPESGGGVSRPPRSPGHVGARHIVPRVRSVSRDPVLAADDKPARKADACVESPQGPESSSTSNAERPSPTIRPMLGAVVATPGLGKTLGVRHACRLSHCLPTKIEELSGNTAARTALLKMLSSNEQTLESVSAFAASAVVFAVNFNDFYGVASVESLLLLRDDNFVLVPLLIRLLYMELAVLNPRTAATDFSKVVGEVCAALRTRVVTPEGLEVEVGELMRNRAGRGQAWSPVVLVVDELGKAAHKLPSEPYMRKNPQAAAAVTNYSAADGLRSAGAVLTDAVNGLMLCTSVSTDLVEREFKTPSQRPVKYVELEGPTDVTPILQHAMEIVEARGLHISCYGSRFQWTMSLKPSLKGRDVINSERVLSGLCGLTGGHPRFAAWFGKLLSQAGPGANVWDLLKEASYFAAVAVGPGVDVVGGNYSAKDEFFTKLFRGEKVRYYDTALVATDGTVYTFDDLASNSSIISSGGRESVPRLVAMQLLDAISGRLFTDSELLQALSGFAPSKTIEQCTTWERVSETMEGLRSLLRQRRALDYRGATLRQVFASSADGTDLPATHVGGSPLLNDVKLRAHTCFSSVRGDKSLETLLEMAQDPGGKQELVKHVWHLPGKEAGIDAIIFFECSADVADVEQGAVVGAGLSFKHSLYGVGKSTRSTLAGRHVHDSWDKLYLVLGKVWPLWRDRFALVTISRRSRTKNFDVTRAAPIRPLAPDASKNVKDQYQRKLTSRNFAHDERAGQTVVLSVEDLVGYYGPTLYPLVQAADLLFSEATMSTNIPSSSETTEPAGGDL</sequence>
<name>A0ACC3BUM2_PYRYE</name>
<gene>
    <name evidence="1" type="ORF">I4F81_003806</name>
</gene>
<keyword evidence="2" id="KW-1185">Reference proteome</keyword>
<dbReference type="Proteomes" id="UP000798662">
    <property type="component" value="Chromosome 1"/>
</dbReference>